<sequence>MFSILPINRTFLLTVAGFAVLVGLIAFTEHRQTHRRCEGIDIRMDEVDGHRFLNRNDVMRTLTNDGADPLLGDHYANMNLKRLEKRLERNGLVKSCELFRDLKGTLIVDIKQQRPIARLVPDGDDDKSAFAGYYLTEEGRWFPLSMNYTARVVLLSGSYFSQRQSLTTEKYAPLLALLKQIEVDPFWKAQVAQVVVDKNREVTLIPQVGDCLIEIGQPVDLEMKFEKIKLFYKHILPLKGWDRYRKVSVQYRNQIVCE</sequence>
<proteinExistence type="predicted"/>
<accession>A0A327X150</accession>
<dbReference type="AlphaFoldDB" id="A0A327X150"/>
<organism evidence="1 2">
    <name type="scientific">Larkinella arboricola</name>
    <dbReference type="NCBI Taxonomy" id="643671"/>
    <lineage>
        <taxon>Bacteria</taxon>
        <taxon>Pseudomonadati</taxon>
        <taxon>Bacteroidota</taxon>
        <taxon>Cytophagia</taxon>
        <taxon>Cytophagales</taxon>
        <taxon>Spirosomataceae</taxon>
        <taxon>Larkinella</taxon>
    </lineage>
</organism>
<dbReference type="Proteomes" id="UP000248790">
    <property type="component" value="Unassembled WGS sequence"/>
</dbReference>
<name>A0A327X150_LARAB</name>
<dbReference type="EMBL" id="QLMC01000003">
    <property type="protein sequence ID" value="RAJ98014.1"/>
    <property type="molecule type" value="Genomic_DNA"/>
</dbReference>
<gene>
    <name evidence="1" type="ORF">LX87_02921</name>
</gene>
<evidence type="ECO:0000313" key="1">
    <source>
        <dbReference type="EMBL" id="RAJ98014.1"/>
    </source>
</evidence>
<keyword evidence="1" id="KW-0131">Cell cycle</keyword>
<evidence type="ECO:0000313" key="2">
    <source>
        <dbReference type="Proteomes" id="UP000248790"/>
    </source>
</evidence>
<dbReference type="GO" id="GO:0051301">
    <property type="term" value="P:cell division"/>
    <property type="evidence" value="ECO:0007669"/>
    <property type="project" value="UniProtKB-KW"/>
</dbReference>
<comment type="caution">
    <text evidence="1">The sequence shown here is derived from an EMBL/GenBank/DDBJ whole genome shotgun (WGS) entry which is preliminary data.</text>
</comment>
<dbReference type="OrthoDB" id="1466667at2"/>
<protein>
    <submittedName>
        <fullName evidence="1">Cell division protein FtsQ</fullName>
    </submittedName>
</protein>
<keyword evidence="2" id="KW-1185">Reference proteome</keyword>
<keyword evidence="1" id="KW-0132">Cell division</keyword>
<reference evidence="1 2" key="1">
    <citation type="submission" date="2018-06" db="EMBL/GenBank/DDBJ databases">
        <title>Genomic Encyclopedia of Archaeal and Bacterial Type Strains, Phase II (KMG-II): from individual species to whole genera.</title>
        <authorList>
            <person name="Goeker M."/>
        </authorList>
    </citation>
    <scope>NUCLEOTIDE SEQUENCE [LARGE SCALE GENOMIC DNA]</scope>
    <source>
        <strain evidence="1 2">DSM 21851</strain>
    </source>
</reference>